<evidence type="ECO:0000256" key="1">
    <source>
        <dbReference type="SAM" id="MobiDB-lite"/>
    </source>
</evidence>
<dbReference type="EMBL" id="JADWDJ010000009">
    <property type="protein sequence ID" value="KAG5275432.1"/>
    <property type="molecule type" value="Genomic_DNA"/>
</dbReference>
<gene>
    <name evidence="2" type="ORF">AALO_G00120230</name>
</gene>
<organism evidence="2 3">
    <name type="scientific">Alosa alosa</name>
    <name type="common">allis shad</name>
    <dbReference type="NCBI Taxonomy" id="278164"/>
    <lineage>
        <taxon>Eukaryota</taxon>
        <taxon>Metazoa</taxon>
        <taxon>Chordata</taxon>
        <taxon>Craniata</taxon>
        <taxon>Vertebrata</taxon>
        <taxon>Euteleostomi</taxon>
        <taxon>Actinopterygii</taxon>
        <taxon>Neopterygii</taxon>
        <taxon>Teleostei</taxon>
        <taxon>Clupei</taxon>
        <taxon>Clupeiformes</taxon>
        <taxon>Clupeoidei</taxon>
        <taxon>Clupeidae</taxon>
        <taxon>Alosa</taxon>
    </lineage>
</organism>
<accession>A0AAV6GN91</accession>
<dbReference type="AlphaFoldDB" id="A0AAV6GN91"/>
<keyword evidence="3" id="KW-1185">Reference proteome</keyword>
<feature type="compositionally biased region" description="Basic and acidic residues" evidence="1">
    <location>
        <begin position="1"/>
        <end position="12"/>
    </location>
</feature>
<protein>
    <submittedName>
        <fullName evidence="2">Uncharacterized protein</fullName>
    </submittedName>
</protein>
<feature type="region of interest" description="Disordered" evidence="1">
    <location>
        <begin position="1"/>
        <end position="95"/>
    </location>
</feature>
<proteinExistence type="predicted"/>
<evidence type="ECO:0000313" key="3">
    <source>
        <dbReference type="Proteomes" id="UP000823561"/>
    </source>
</evidence>
<comment type="caution">
    <text evidence="2">The sequence shown here is derived from an EMBL/GenBank/DDBJ whole genome shotgun (WGS) entry which is preliminary data.</text>
</comment>
<sequence>MGETLRHTRMEDTQTLPWDDMVPTRHPLLKKLEAEMQSGQGGSTKEAGPSSTRRRSTVSFHSHSEQRTEAALAFTSFHPPPSTRPAWSQCVQEVA</sequence>
<name>A0AAV6GN91_9TELE</name>
<evidence type="ECO:0000313" key="2">
    <source>
        <dbReference type="EMBL" id="KAG5275432.1"/>
    </source>
</evidence>
<dbReference type="Proteomes" id="UP000823561">
    <property type="component" value="Chromosome 9"/>
</dbReference>
<feature type="compositionally biased region" description="Polar residues" evidence="1">
    <location>
        <begin position="85"/>
        <end position="95"/>
    </location>
</feature>
<reference evidence="2" key="1">
    <citation type="submission" date="2020-10" db="EMBL/GenBank/DDBJ databases">
        <title>Chromosome-scale genome assembly of the Allis shad, Alosa alosa.</title>
        <authorList>
            <person name="Margot Z."/>
            <person name="Christophe K."/>
            <person name="Cabau C."/>
            <person name="Louis A."/>
            <person name="Berthelot C."/>
            <person name="Parey E."/>
            <person name="Roest Crollius H."/>
            <person name="Montfort J."/>
            <person name="Robinson-Rechavi M."/>
            <person name="Bucao C."/>
            <person name="Bouchez O."/>
            <person name="Gislard M."/>
            <person name="Lluch J."/>
            <person name="Milhes M."/>
            <person name="Lampietro C."/>
            <person name="Lopez Roques C."/>
            <person name="Donnadieu C."/>
            <person name="Braasch I."/>
            <person name="Desvignes T."/>
            <person name="Postlethwait J."/>
            <person name="Bobe J."/>
            <person name="Guiguen Y."/>
        </authorList>
    </citation>
    <scope>NUCLEOTIDE SEQUENCE</scope>
    <source>
        <strain evidence="2">M-15738</strain>
        <tissue evidence="2">Blood</tissue>
    </source>
</reference>